<sequence length="198" mass="22684">MRFTFFYKKTFWNGKKSDGRKGPRLLISKKSLSILILFLTSWGTVSSEPLSNFAFYNLKKERIVLSDSLREFSKKDLLILNFTGSTCKPCKEQVPILQRLTKQANLLSQRGHKVKLWIVFVGDDFDTGKEYSKILKLEKETETLVDPLASSYDQAKINGLPTVFVLDGKQEILLRIEGFTEAGNVSLENFLNSFTKRE</sequence>
<feature type="domain" description="Thioredoxin" evidence="1">
    <location>
        <begin position="44"/>
        <end position="196"/>
    </location>
</feature>
<dbReference type="Proteomes" id="UP000232188">
    <property type="component" value="Unassembled WGS sequence"/>
</dbReference>
<evidence type="ECO:0000313" key="4">
    <source>
        <dbReference type="Proteomes" id="UP000232149"/>
    </source>
</evidence>
<dbReference type="Gene3D" id="3.40.30.10">
    <property type="entry name" value="Glutaredoxin"/>
    <property type="match status" value="1"/>
</dbReference>
<proteinExistence type="predicted"/>
<dbReference type="InterPro" id="IPR036249">
    <property type="entry name" value="Thioredoxin-like_sf"/>
</dbReference>
<dbReference type="InterPro" id="IPR013766">
    <property type="entry name" value="Thioredoxin_domain"/>
</dbReference>
<evidence type="ECO:0000313" key="5">
    <source>
        <dbReference type="Proteomes" id="UP000232188"/>
    </source>
</evidence>
<dbReference type="EMBL" id="NPDU01000018">
    <property type="protein sequence ID" value="PJZ62335.1"/>
    <property type="molecule type" value="Genomic_DNA"/>
</dbReference>
<dbReference type="SUPFAM" id="SSF52833">
    <property type="entry name" value="Thioredoxin-like"/>
    <property type="match status" value="1"/>
</dbReference>
<name>A0A2M9YJV2_9LEPT</name>
<dbReference type="Pfam" id="PF13905">
    <property type="entry name" value="Thioredoxin_8"/>
    <property type="match status" value="1"/>
</dbReference>
<reference evidence="4 5" key="1">
    <citation type="submission" date="2017-07" db="EMBL/GenBank/DDBJ databases">
        <title>Leptospira spp. isolated from tropical soils.</title>
        <authorList>
            <person name="Thibeaux R."/>
            <person name="Iraola G."/>
            <person name="Ferres I."/>
            <person name="Bierque E."/>
            <person name="Girault D."/>
            <person name="Soupe-Gilbert M.-E."/>
            <person name="Picardeau M."/>
            <person name="Goarant C."/>
        </authorList>
    </citation>
    <scope>NUCLEOTIDE SEQUENCE [LARGE SCALE GENOMIC DNA]</scope>
    <source>
        <strain evidence="2 5">FH2-B-C1</strain>
        <strain evidence="3 4">FH2-B-D1</strain>
    </source>
</reference>
<evidence type="ECO:0000313" key="3">
    <source>
        <dbReference type="EMBL" id="PJZ62335.1"/>
    </source>
</evidence>
<dbReference type="EMBL" id="NPDV01000019">
    <property type="protein sequence ID" value="PJZ51817.1"/>
    <property type="molecule type" value="Genomic_DNA"/>
</dbReference>
<evidence type="ECO:0000313" key="2">
    <source>
        <dbReference type="EMBL" id="PJZ51817.1"/>
    </source>
</evidence>
<keyword evidence="4" id="KW-1185">Reference proteome</keyword>
<gene>
    <name evidence="3" type="ORF">CH376_08870</name>
    <name evidence="2" type="ORF">CH380_18165</name>
</gene>
<accession>A0A2M9YJV2</accession>
<dbReference type="PROSITE" id="PS51352">
    <property type="entry name" value="THIOREDOXIN_2"/>
    <property type="match status" value="1"/>
</dbReference>
<organism evidence="2 5">
    <name type="scientific">Leptospira adleri</name>
    <dbReference type="NCBI Taxonomy" id="2023186"/>
    <lineage>
        <taxon>Bacteria</taxon>
        <taxon>Pseudomonadati</taxon>
        <taxon>Spirochaetota</taxon>
        <taxon>Spirochaetia</taxon>
        <taxon>Leptospirales</taxon>
        <taxon>Leptospiraceae</taxon>
        <taxon>Leptospira</taxon>
    </lineage>
</organism>
<dbReference type="InterPro" id="IPR012336">
    <property type="entry name" value="Thioredoxin-like_fold"/>
</dbReference>
<protein>
    <recommendedName>
        <fullName evidence="1">Thioredoxin domain-containing protein</fullName>
    </recommendedName>
</protein>
<comment type="caution">
    <text evidence="2">The sequence shown here is derived from an EMBL/GenBank/DDBJ whole genome shotgun (WGS) entry which is preliminary data.</text>
</comment>
<dbReference type="Proteomes" id="UP000232149">
    <property type="component" value="Unassembled WGS sequence"/>
</dbReference>
<evidence type="ECO:0000259" key="1">
    <source>
        <dbReference type="PROSITE" id="PS51352"/>
    </source>
</evidence>
<dbReference type="AlphaFoldDB" id="A0A2M9YJV2"/>